<protein>
    <submittedName>
        <fullName evidence="1">Uncharacterized protein</fullName>
    </submittedName>
</protein>
<gene>
    <name evidence="1" type="ORF">Q615_SPAC00087G0002</name>
</gene>
<reference evidence="1 2" key="1">
    <citation type="submission" date="2013-12" db="EMBL/GenBank/DDBJ databases">
        <title>A Varibaculum cambriense genome reconstructed from a premature infant gut community with otherwise low bacterial novelty that shifts toward anaerobic metabolism during the third week of life.</title>
        <authorList>
            <person name="Brown C.T."/>
            <person name="Sharon I."/>
            <person name="Thomas B.C."/>
            <person name="Castelle C.J."/>
            <person name="Morowitz M.J."/>
            <person name="Banfield J.F."/>
        </authorList>
    </citation>
    <scope>NUCLEOTIDE SEQUENCE [LARGE SCALE GENOMIC DNA]</scope>
    <source>
        <strain evidence="2">DORA_7</strain>
    </source>
</reference>
<dbReference type="AlphaFoldDB" id="W1U3Z0"/>
<dbReference type="EMBL" id="AZMF01000087">
    <property type="protein sequence ID" value="ETI86308.1"/>
    <property type="molecule type" value="Genomic_DNA"/>
</dbReference>
<sequence>MKNTKYLYQHFAEEDREFVDK</sequence>
<evidence type="ECO:0000313" key="2">
    <source>
        <dbReference type="Proteomes" id="UP000018846"/>
    </source>
</evidence>
<feature type="non-terminal residue" evidence="1">
    <location>
        <position position="21"/>
    </location>
</feature>
<name>W1U3Z0_STRAP</name>
<comment type="caution">
    <text evidence="1">The sequence shown here is derived from an EMBL/GenBank/DDBJ whole genome shotgun (WGS) entry which is preliminary data.</text>
</comment>
<accession>W1U3Z0</accession>
<organism evidence="1 2">
    <name type="scientific">Streptococcus anginosus DORA_7</name>
    <dbReference type="NCBI Taxonomy" id="1403946"/>
    <lineage>
        <taxon>Bacteria</taxon>
        <taxon>Bacillati</taxon>
        <taxon>Bacillota</taxon>
        <taxon>Bacilli</taxon>
        <taxon>Lactobacillales</taxon>
        <taxon>Streptococcaceae</taxon>
        <taxon>Streptococcus</taxon>
        <taxon>Streptococcus anginosus group</taxon>
    </lineage>
</organism>
<dbReference type="Proteomes" id="UP000018846">
    <property type="component" value="Unassembled WGS sequence"/>
</dbReference>
<evidence type="ECO:0000313" key="1">
    <source>
        <dbReference type="EMBL" id="ETI86308.1"/>
    </source>
</evidence>
<proteinExistence type="predicted"/>